<dbReference type="Pfam" id="PF00392">
    <property type="entry name" value="GntR"/>
    <property type="match status" value="1"/>
</dbReference>
<dbReference type="InterPro" id="IPR036388">
    <property type="entry name" value="WH-like_DNA-bd_sf"/>
</dbReference>
<dbReference type="EMBL" id="LVVZ01000014">
    <property type="protein sequence ID" value="OKL44299.1"/>
    <property type="molecule type" value="Genomic_DNA"/>
</dbReference>
<dbReference type="GO" id="GO:0003700">
    <property type="term" value="F:DNA-binding transcription factor activity"/>
    <property type="evidence" value="ECO:0007669"/>
    <property type="project" value="InterPro"/>
</dbReference>
<evidence type="ECO:0000256" key="2">
    <source>
        <dbReference type="ARBA" id="ARBA00023125"/>
    </source>
</evidence>
<dbReference type="PROSITE" id="PS50949">
    <property type="entry name" value="HTH_GNTR"/>
    <property type="match status" value="1"/>
</dbReference>
<proteinExistence type="predicted"/>
<protein>
    <recommendedName>
        <fullName evidence="4">HTH gntR-type domain-containing protein</fullName>
    </recommendedName>
</protein>
<dbReference type="InterPro" id="IPR036390">
    <property type="entry name" value="WH_DNA-bd_sf"/>
</dbReference>
<dbReference type="SUPFAM" id="SSF46785">
    <property type="entry name" value="Winged helix' DNA-binding domain"/>
    <property type="match status" value="1"/>
</dbReference>
<dbReference type="InterPro" id="IPR008920">
    <property type="entry name" value="TF_FadR/GntR_C"/>
</dbReference>
<organism evidence="5 6">
    <name type="scientific">Pseudovibrio exalbescens</name>
    <dbReference type="NCBI Taxonomy" id="197461"/>
    <lineage>
        <taxon>Bacteria</taxon>
        <taxon>Pseudomonadati</taxon>
        <taxon>Pseudomonadota</taxon>
        <taxon>Alphaproteobacteria</taxon>
        <taxon>Hyphomicrobiales</taxon>
        <taxon>Stappiaceae</taxon>
        <taxon>Pseudovibrio</taxon>
    </lineage>
</organism>
<dbReference type="Proteomes" id="UP000185783">
    <property type="component" value="Unassembled WGS sequence"/>
</dbReference>
<evidence type="ECO:0000256" key="1">
    <source>
        <dbReference type="ARBA" id="ARBA00023015"/>
    </source>
</evidence>
<accession>A0A1U7JHU1</accession>
<dbReference type="AlphaFoldDB" id="A0A1U7JHU1"/>
<dbReference type="PANTHER" id="PTHR43537:SF24">
    <property type="entry name" value="GLUCONATE OPERON TRANSCRIPTIONAL REPRESSOR"/>
    <property type="match status" value="1"/>
</dbReference>
<dbReference type="CDD" id="cd07377">
    <property type="entry name" value="WHTH_GntR"/>
    <property type="match status" value="1"/>
</dbReference>
<dbReference type="RefSeq" id="WP_051268892.1">
    <property type="nucleotide sequence ID" value="NZ_LVVZ01000014.1"/>
</dbReference>
<sequence length="224" mass="25954">MPAISSNVGLAYVRLKEAILSGKLPPDTRLLEQQAADYLNMSRTPVREAMLLLEKDGLVHLKPRHGMEVLRFGREDIRQIYEIVAALEPLASRQLADRRPNLTDLKPLQDAMEMMSIAQRQRQNAVWAAADRKFHQQILFLSGYDRMYPILDQLWDQTYRARMCLLERTEDNQSATHEHKDLYEAIQFGQGELAYARHKMHLENESARLLAAYDDMHRAQQPAE</sequence>
<dbReference type="InterPro" id="IPR011711">
    <property type="entry name" value="GntR_C"/>
</dbReference>
<dbReference type="Pfam" id="PF07729">
    <property type="entry name" value="FCD"/>
    <property type="match status" value="1"/>
</dbReference>
<keyword evidence="3" id="KW-0804">Transcription</keyword>
<keyword evidence="2" id="KW-0238">DNA-binding</keyword>
<feature type="domain" description="HTH gntR-type" evidence="4">
    <location>
        <begin position="5"/>
        <end position="72"/>
    </location>
</feature>
<dbReference type="GO" id="GO:0003677">
    <property type="term" value="F:DNA binding"/>
    <property type="evidence" value="ECO:0007669"/>
    <property type="project" value="UniProtKB-KW"/>
</dbReference>
<dbReference type="PANTHER" id="PTHR43537">
    <property type="entry name" value="TRANSCRIPTIONAL REGULATOR, GNTR FAMILY"/>
    <property type="match status" value="1"/>
</dbReference>
<keyword evidence="1" id="KW-0805">Transcription regulation</keyword>
<name>A0A1U7JHU1_9HYPH</name>
<evidence type="ECO:0000313" key="5">
    <source>
        <dbReference type="EMBL" id="OKL44299.1"/>
    </source>
</evidence>
<evidence type="ECO:0000256" key="3">
    <source>
        <dbReference type="ARBA" id="ARBA00023163"/>
    </source>
</evidence>
<dbReference type="SMART" id="SM00345">
    <property type="entry name" value="HTH_GNTR"/>
    <property type="match status" value="1"/>
</dbReference>
<dbReference type="Gene3D" id="1.10.10.10">
    <property type="entry name" value="Winged helix-like DNA-binding domain superfamily/Winged helix DNA-binding domain"/>
    <property type="match status" value="1"/>
</dbReference>
<dbReference type="SMART" id="SM00895">
    <property type="entry name" value="FCD"/>
    <property type="match status" value="1"/>
</dbReference>
<dbReference type="SUPFAM" id="SSF48008">
    <property type="entry name" value="GntR ligand-binding domain-like"/>
    <property type="match status" value="1"/>
</dbReference>
<comment type="caution">
    <text evidence="5">The sequence shown here is derived from an EMBL/GenBank/DDBJ whole genome shotgun (WGS) entry which is preliminary data.</text>
</comment>
<dbReference type="InterPro" id="IPR000524">
    <property type="entry name" value="Tscrpt_reg_HTH_GntR"/>
</dbReference>
<dbReference type="STRING" id="197461.A3843_07790"/>
<reference evidence="5 6" key="1">
    <citation type="submission" date="2016-03" db="EMBL/GenBank/DDBJ databases">
        <title>Genome sequence of Nesiotobacter sp. nov., a moderately halophilic alphaproteobacterium isolated from the Yellow Sea, China.</title>
        <authorList>
            <person name="Zhang G."/>
            <person name="Zhang R."/>
        </authorList>
    </citation>
    <scope>NUCLEOTIDE SEQUENCE [LARGE SCALE GENOMIC DNA]</scope>
    <source>
        <strain evidence="5 6">WB1-6</strain>
    </source>
</reference>
<keyword evidence="6" id="KW-1185">Reference proteome</keyword>
<evidence type="ECO:0000259" key="4">
    <source>
        <dbReference type="PROSITE" id="PS50949"/>
    </source>
</evidence>
<evidence type="ECO:0000313" key="6">
    <source>
        <dbReference type="Proteomes" id="UP000185783"/>
    </source>
</evidence>
<gene>
    <name evidence="5" type="ORF">A3843_07790</name>
</gene>
<dbReference type="Gene3D" id="1.20.120.530">
    <property type="entry name" value="GntR ligand-binding domain-like"/>
    <property type="match status" value="1"/>
</dbReference>